<name>L7ISE2_PYRO1</name>
<evidence type="ECO:0000313" key="1">
    <source>
        <dbReference type="EMBL" id="ELQ58872.1"/>
    </source>
</evidence>
<reference evidence="1" key="1">
    <citation type="journal article" date="2012" name="PLoS Genet.">
        <title>Comparative analysis of the genomes of two field isolates of the rice blast fungus Magnaporthe oryzae.</title>
        <authorList>
            <person name="Xue M."/>
            <person name="Yang J."/>
            <person name="Li Z."/>
            <person name="Hu S."/>
            <person name="Yao N."/>
            <person name="Dean R.A."/>
            <person name="Zhao W."/>
            <person name="Shen M."/>
            <person name="Zhang H."/>
            <person name="Li C."/>
            <person name="Liu L."/>
            <person name="Cao L."/>
            <person name="Xu X."/>
            <person name="Xing Y."/>
            <person name="Hsiang T."/>
            <person name="Zhang Z."/>
            <person name="Xu J.R."/>
            <person name="Peng Y.L."/>
        </authorList>
    </citation>
    <scope>NUCLEOTIDE SEQUENCE [LARGE SCALE GENOMIC DNA]</scope>
    <source>
        <strain evidence="1">P131</strain>
    </source>
</reference>
<sequence>MTRTTSPRVLDVIILSVLPNKFNDYREADRNNRNIVGYLLEEPTEVPSVPQQRFNIGV</sequence>
<proteinExistence type="predicted"/>
<protein>
    <submittedName>
        <fullName evidence="1">Uncharacterized protein</fullName>
    </submittedName>
</protein>
<dbReference type="EMBL" id="JH794477">
    <property type="protein sequence ID" value="ELQ58872.1"/>
    <property type="molecule type" value="Genomic_DNA"/>
</dbReference>
<accession>L7ISE2</accession>
<gene>
    <name evidence="1" type="ORF">OOW_P131scaffold01491g2</name>
</gene>
<organism>
    <name type="scientific">Pyricularia oryzae (strain P131)</name>
    <name type="common">Rice blast fungus</name>
    <name type="synonym">Magnaporthe oryzae</name>
    <dbReference type="NCBI Taxonomy" id="1143193"/>
    <lineage>
        <taxon>Eukaryota</taxon>
        <taxon>Fungi</taxon>
        <taxon>Dikarya</taxon>
        <taxon>Ascomycota</taxon>
        <taxon>Pezizomycotina</taxon>
        <taxon>Sordariomycetes</taxon>
        <taxon>Sordariomycetidae</taxon>
        <taxon>Magnaporthales</taxon>
        <taxon>Pyriculariaceae</taxon>
        <taxon>Pyricularia</taxon>
    </lineage>
</organism>
<dbReference type="AlphaFoldDB" id="L7ISE2"/>